<evidence type="ECO:0000259" key="1">
    <source>
        <dbReference type="PROSITE" id="PS50043"/>
    </source>
</evidence>
<dbReference type="PANTHER" id="PTHR34293">
    <property type="entry name" value="HTH-TYPE TRANSCRIPTIONAL REGULATOR TRMBL2"/>
    <property type="match status" value="1"/>
</dbReference>
<dbReference type="Gene3D" id="1.10.10.10">
    <property type="entry name" value="Winged helix-like DNA-binding domain superfamily/Winged helix DNA-binding domain"/>
    <property type="match status" value="2"/>
</dbReference>
<keyword evidence="3" id="KW-1185">Reference proteome</keyword>
<dbReference type="SUPFAM" id="SSF46894">
    <property type="entry name" value="C-terminal effector domain of the bipartite response regulators"/>
    <property type="match status" value="1"/>
</dbReference>
<reference evidence="2 3" key="1">
    <citation type="journal article" date="2019" name="Int. J. Syst. Evol. Microbiol.">
        <title>The Global Catalogue of Microorganisms (GCM) 10K type strain sequencing project: providing services to taxonomists for standard genome sequencing and annotation.</title>
        <authorList>
            <consortium name="The Broad Institute Genomics Platform"/>
            <consortium name="The Broad Institute Genome Sequencing Center for Infectious Disease"/>
            <person name="Wu L."/>
            <person name="Ma J."/>
        </authorList>
    </citation>
    <scope>NUCLEOTIDE SEQUENCE [LARGE SCALE GENOMIC DNA]</scope>
    <source>
        <strain evidence="2 3">JCM 7356</strain>
    </source>
</reference>
<dbReference type="EMBL" id="BAAATR010000004">
    <property type="protein sequence ID" value="GAA2232732.1"/>
    <property type="molecule type" value="Genomic_DNA"/>
</dbReference>
<dbReference type="Proteomes" id="UP001500305">
    <property type="component" value="Unassembled WGS sequence"/>
</dbReference>
<proteinExistence type="predicted"/>
<evidence type="ECO:0000313" key="2">
    <source>
        <dbReference type="EMBL" id="GAA2232732.1"/>
    </source>
</evidence>
<dbReference type="PROSITE" id="PS50043">
    <property type="entry name" value="HTH_LUXR_2"/>
    <property type="match status" value="1"/>
</dbReference>
<gene>
    <name evidence="2" type="ORF">GCM10010430_11670</name>
</gene>
<dbReference type="Pfam" id="PF13384">
    <property type="entry name" value="HTH_23"/>
    <property type="match status" value="1"/>
</dbReference>
<protein>
    <submittedName>
        <fullName evidence="2">LuxR family transcriptional regulator</fullName>
    </submittedName>
</protein>
<feature type="domain" description="HTH luxR-type" evidence="1">
    <location>
        <begin position="260"/>
        <end position="318"/>
    </location>
</feature>
<evidence type="ECO:0000313" key="3">
    <source>
        <dbReference type="Proteomes" id="UP001500305"/>
    </source>
</evidence>
<dbReference type="InterPro" id="IPR051797">
    <property type="entry name" value="TrmB-like"/>
</dbReference>
<accession>A0ABN3DJ56</accession>
<organism evidence="2 3">
    <name type="scientific">Kitasatospora cystarginea</name>
    <dbReference type="NCBI Taxonomy" id="58350"/>
    <lineage>
        <taxon>Bacteria</taxon>
        <taxon>Bacillati</taxon>
        <taxon>Actinomycetota</taxon>
        <taxon>Actinomycetes</taxon>
        <taxon>Kitasatosporales</taxon>
        <taxon>Streptomycetaceae</taxon>
        <taxon>Kitasatospora</taxon>
    </lineage>
</organism>
<sequence>MPEPAGARFAGLGIGADAEELYLRLLDAGSASAQQLGAWAGLSAERSLAALESLADHGLVERPARGQRRWTAAAPDVALEELLLQREVELRRARGRINELMRTYRRRQSGAGELVEVITGRESVAELWRSLQLGAREQLRLLDRPPYIRRSDPDTELALLGRGVTMRVVYESRVLREPARVTEIRGFVRGGEQARVLPELPLKLAVVDSRWAMLPVSAGTESQHVLLVRPSSLLDALIGLFELYWSHAMRFPATDTETEPEDRHQRLLGLLAAGLTDESIARQLGVSTRTVQRWVRELMDRFGARTRFQAGIQAARADLL</sequence>
<dbReference type="SMART" id="SM00421">
    <property type="entry name" value="HTH_LUXR"/>
    <property type="match status" value="1"/>
</dbReference>
<name>A0ABN3DJ56_9ACTN</name>
<dbReference type="InterPro" id="IPR016032">
    <property type="entry name" value="Sig_transdc_resp-reg_C-effctor"/>
</dbReference>
<dbReference type="RefSeq" id="WP_344635129.1">
    <property type="nucleotide sequence ID" value="NZ_BAAATR010000004.1"/>
</dbReference>
<dbReference type="InterPro" id="IPR000792">
    <property type="entry name" value="Tscrpt_reg_LuxR_C"/>
</dbReference>
<dbReference type="InterPro" id="IPR036388">
    <property type="entry name" value="WH-like_DNA-bd_sf"/>
</dbReference>
<dbReference type="PANTHER" id="PTHR34293:SF1">
    <property type="entry name" value="HTH-TYPE TRANSCRIPTIONAL REGULATOR TRMBL2"/>
    <property type="match status" value="1"/>
</dbReference>
<comment type="caution">
    <text evidence="2">The sequence shown here is derived from an EMBL/GenBank/DDBJ whole genome shotgun (WGS) entry which is preliminary data.</text>
</comment>